<dbReference type="Proteomes" id="UP001140096">
    <property type="component" value="Unassembled WGS sequence"/>
</dbReference>
<name>A0ACC1LNS5_9FUNG</name>
<gene>
    <name evidence="1" type="ORF">H4S07_001408</name>
</gene>
<sequence length="652" mass="71628">MLLVLNTFLADRRPVDPPPIIQLHVSDPTTTNNRVYLHNPYYFMYATLMDESGERELNTLNDKKARTMTGSVVASLAHLKDIDGNDGAFFVFPDLSVRCEGVYKLKFSLFEIVGNQIFFCKSIMSTSFTVYSAKKFPGMEESTRLTKLFAEQGLKIRVRKEQKSTRPKGARSRPIATALQSDSASSAHRTHMPTWGSDHRLPASVGMAYSNPPLHHFERQPYSAATMSNNLIPAGSATQAGGSGGSGASSSLRATPPPGSWSGVPVRLAINSGSALSQSPPPQLSVSQYAISDMQRNPDSETTGNQLYGQQQQQQQYQQHKSRRGISPSSHIPSYRGRQQATGYTQPIANTLSSPNMDVGHSAFSALPPGSQRVTAPHSQYQPQPLSMSKTRPQTQSQPQHPQQHTSSMLPRSSYGSTHMLPPISGQGPGHMVHSPDHRSQQPYRHAPAIDDDVRSPPHQYSQRRPWSPHHRSQQQHYSPTHTGHGFGSEPRYSPYTRQVDAPPRDSRQHLSPGPGARIASSFAPSTVTENAPIYPDQSSFRHQQHPQPARAQPVDNLQYYHLASSQRSARYATGSPMAPEADTQAHDLHAPPPPLPPVSPYTKHEEMLLDTARDPPPAHVSAPSQQRRIAVHSLLISDSSSSPEKANGSPH</sequence>
<accession>A0ACC1LNS5</accession>
<keyword evidence="2" id="KW-1185">Reference proteome</keyword>
<protein>
    <submittedName>
        <fullName evidence="1">Uncharacterized protein</fullName>
    </submittedName>
</protein>
<organism evidence="1 2">
    <name type="scientific">Coemansia furcata</name>
    <dbReference type="NCBI Taxonomy" id="417177"/>
    <lineage>
        <taxon>Eukaryota</taxon>
        <taxon>Fungi</taxon>
        <taxon>Fungi incertae sedis</taxon>
        <taxon>Zoopagomycota</taxon>
        <taxon>Kickxellomycotina</taxon>
        <taxon>Kickxellomycetes</taxon>
        <taxon>Kickxellales</taxon>
        <taxon>Kickxellaceae</taxon>
        <taxon>Coemansia</taxon>
    </lineage>
</organism>
<dbReference type="EMBL" id="JANBUP010000226">
    <property type="protein sequence ID" value="KAJ2812428.1"/>
    <property type="molecule type" value="Genomic_DNA"/>
</dbReference>
<reference evidence="1" key="1">
    <citation type="submission" date="2022-07" db="EMBL/GenBank/DDBJ databases">
        <title>Phylogenomic reconstructions and comparative analyses of Kickxellomycotina fungi.</title>
        <authorList>
            <person name="Reynolds N.K."/>
            <person name="Stajich J.E."/>
            <person name="Barry K."/>
            <person name="Grigoriev I.V."/>
            <person name="Crous P."/>
            <person name="Smith M.E."/>
        </authorList>
    </citation>
    <scope>NUCLEOTIDE SEQUENCE</scope>
    <source>
        <strain evidence="1">CBS 102833</strain>
    </source>
</reference>
<evidence type="ECO:0000313" key="2">
    <source>
        <dbReference type="Proteomes" id="UP001140096"/>
    </source>
</evidence>
<comment type="caution">
    <text evidence="1">The sequence shown here is derived from an EMBL/GenBank/DDBJ whole genome shotgun (WGS) entry which is preliminary data.</text>
</comment>
<proteinExistence type="predicted"/>
<evidence type="ECO:0000313" key="1">
    <source>
        <dbReference type="EMBL" id="KAJ2812428.1"/>
    </source>
</evidence>